<dbReference type="AlphaFoldDB" id="A0AAE2CUR2"/>
<protein>
    <submittedName>
        <fullName evidence="1">Uncharacterized protein</fullName>
    </submittedName>
</protein>
<evidence type="ECO:0000313" key="1">
    <source>
        <dbReference type="EMBL" id="KAK4435257.1"/>
    </source>
</evidence>
<reference evidence="1" key="2">
    <citation type="journal article" date="2024" name="Plant">
        <title>Genomic evolution and insights into agronomic trait innovations of Sesamum species.</title>
        <authorList>
            <person name="Miao H."/>
            <person name="Wang L."/>
            <person name="Qu L."/>
            <person name="Liu H."/>
            <person name="Sun Y."/>
            <person name="Le M."/>
            <person name="Wang Q."/>
            <person name="Wei S."/>
            <person name="Zheng Y."/>
            <person name="Lin W."/>
            <person name="Duan Y."/>
            <person name="Cao H."/>
            <person name="Xiong S."/>
            <person name="Wang X."/>
            <person name="Wei L."/>
            <person name="Li C."/>
            <person name="Ma Q."/>
            <person name="Ju M."/>
            <person name="Zhao R."/>
            <person name="Li G."/>
            <person name="Mu C."/>
            <person name="Tian Q."/>
            <person name="Mei H."/>
            <person name="Zhang T."/>
            <person name="Gao T."/>
            <person name="Zhang H."/>
        </authorList>
    </citation>
    <scope>NUCLEOTIDE SEQUENCE</scope>
    <source>
        <strain evidence="1">3651</strain>
    </source>
</reference>
<dbReference type="EMBL" id="JACGWO010000002">
    <property type="protein sequence ID" value="KAK4435257.1"/>
    <property type="molecule type" value="Genomic_DNA"/>
</dbReference>
<reference evidence="1" key="1">
    <citation type="submission" date="2020-06" db="EMBL/GenBank/DDBJ databases">
        <authorList>
            <person name="Li T."/>
            <person name="Hu X."/>
            <person name="Zhang T."/>
            <person name="Song X."/>
            <person name="Zhang H."/>
            <person name="Dai N."/>
            <person name="Sheng W."/>
            <person name="Hou X."/>
            <person name="Wei L."/>
        </authorList>
    </citation>
    <scope>NUCLEOTIDE SEQUENCE</scope>
    <source>
        <strain evidence="1">3651</strain>
        <tissue evidence="1">Leaf</tissue>
    </source>
</reference>
<organism evidence="1 2">
    <name type="scientific">Sesamum alatum</name>
    <dbReference type="NCBI Taxonomy" id="300844"/>
    <lineage>
        <taxon>Eukaryota</taxon>
        <taxon>Viridiplantae</taxon>
        <taxon>Streptophyta</taxon>
        <taxon>Embryophyta</taxon>
        <taxon>Tracheophyta</taxon>
        <taxon>Spermatophyta</taxon>
        <taxon>Magnoliopsida</taxon>
        <taxon>eudicotyledons</taxon>
        <taxon>Gunneridae</taxon>
        <taxon>Pentapetalae</taxon>
        <taxon>asterids</taxon>
        <taxon>lamiids</taxon>
        <taxon>Lamiales</taxon>
        <taxon>Pedaliaceae</taxon>
        <taxon>Sesamum</taxon>
    </lineage>
</organism>
<sequence>MWARFETNWGRWFPLRSRFTIAVDLTLFLSAYLRGWISHELRSLPTFRPRGTWMEQNKTNNTVRILVVLEVSATGGPGTESLPPSFPPDSLVIRMLVLRISDCPSPTFTAQPENRGLMHSIRGMQIFGDFSEHINGKVIEITPGIPAKDSESVNGKTA</sequence>
<comment type="caution">
    <text evidence="1">The sequence shown here is derived from an EMBL/GenBank/DDBJ whole genome shotgun (WGS) entry which is preliminary data.</text>
</comment>
<gene>
    <name evidence="1" type="ORF">Salat_0689000</name>
</gene>
<name>A0AAE2CUR2_9LAMI</name>
<keyword evidence="2" id="KW-1185">Reference proteome</keyword>
<proteinExistence type="predicted"/>
<evidence type="ECO:0000313" key="2">
    <source>
        <dbReference type="Proteomes" id="UP001293254"/>
    </source>
</evidence>
<accession>A0AAE2CUR2</accession>
<dbReference type="Proteomes" id="UP001293254">
    <property type="component" value="Unassembled WGS sequence"/>
</dbReference>